<gene>
    <name evidence="3" type="ORF">ASS94_05995</name>
    <name evidence="2" type="ORF">M4L89_06600</name>
</gene>
<evidence type="ECO:0000313" key="2">
    <source>
        <dbReference type="EMBL" id="MDG0845892.1"/>
    </source>
</evidence>
<evidence type="ECO:0000313" key="3">
    <source>
        <dbReference type="EMBL" id="OEK57420.1"/>
    </source>
</evidence>
<reference evidence="2" key="3">
    <citation type="submission" date="2022-05" db="EMBL/GenBank/DDBJ databases">
        <title>Comparative genomics of Staphylococcus equorum isolates.</title>
        <authorList>
            <person name="Luelf R.H."/>
        </authorList>
    </citation>
    <scope>NUCLEOTIDE SEQUENCE</scope>
    <source>
        <strain evidence="2">TMW 2.2497</strain>
    </source>
</reference>
<evidence type="ECO:0000313" key="5">
    <source>
        <dbReference type="Proteomes" id="UP001152422"/>
    </source>
</evidence>
<proteinExistence type="predicted"/>
<keyword evidence="5" id="KW-1185">Reference proteome</keyword>
<dbReference type="RefSeq" id="WP_002512023.1">
    <property type="nucleotide sequence ID" value="NZ_CP013114.1"/>
</dbReference>
<dbReference type="Proteomes" id="UP000095464">
    <property type="component" value="Unassembled WGS sequence"/>
</dbReference>
<name>A0A1E5TJY4_9STAP</name>
<dbReference type="KEGG" id="seqo:SE1039_01990"/>
<evidence type="ECO:0000256" key="1">
    <source>
        <dbReference type="SAM" id="Phobius"/>
    </source>
</evidence>
<keyword evidence="1" id="KW-1133">Transmembrane helix</keyword>
<sequence>MIITIFIIVLLVNFLEALYLLTKCWHLKKNNAPDKEYKKMIDKVAPILSWTMIISVILLVGTFLVG</sequence>
<keyword evidence="1" id="KW-0472">Membrane</keyword>
<organism evidence="2 5">
    <name type="scientific">Staphylococcus equorum</name>
    <dbReference type="NCBI Taxonomy" id="246432"/>
    <lineage>
        <taxon>Bacteria</taxon>
        <taxon>Bacillati</taxon>
        <taxon>Bacillota</taxon>
        <taxon>Bacilli</taxon>
        <taxon>Bacillales</taxon>
        <taxon>Staphylococcaceae</taxon>
        <taxon>Staphylococcus</taxon>
    </lineage>
</organism>
<protein>
    <submittedName>
        <fullName evidence="2">Uncharacterized protein</fullName>
    </submittedName>
</protein>
<dbReference type="EMBL" id="LNPX01000022">
    <property type="protein sequence ID" value="OEK57420.1"/>
    <property type="molecule type" value="Genomic_DNA"/>
</dbReference>
<dbReference type="Proteomes" id="UP001152422">
    <property type="component" value="Unassembled WGS sequence"/>
</dbReference>
<dbReference type="GeneID" id="69846940"/>
<accession>A0A1E5TJY4</accession>
<dbReference type="EMBL" id="JAMBQA010000003">
    <property type="protein sequence ID" value="MDG0845892.1"/>
    <property type="molecule type" value="Genomic_DNA"/>
</dbReference>
<reference evidence="3" key="2">
    <citation type="submission" date="2015-11" db="EMBL/GenBank/DDBJ databases">
        <authorList>
            <person name="Wolfe B.E."/>
        </authorList>
    </citation>
    <scope>NUCLEOTIDE SEQUENCE</scope>
    <source>
        <strain evidence="3">738_7</strain>
    </source>
</reference>
<reference evidence="4" key="1">
    <citation type="submission" date="2015-11" db="EMBL/GenBank/DDBJ databases">
        <title>Genomic diversity of Staphylococcus saprophyticus strains from urinary tract infections, animal surfaces, and fermented foods.</title>
        <authorList>
            <person name="Wolfe B.E."/>
        </authorList>
    </citation>
    <scope>NUCLEOTIDE SEQUENCE [LARGE SCALE GENOMIC DNA]</scope>
    <source>
        <strain evidence="4">738_7</strain>
    </source>
</reference>
<dbReference type="AlphaFoldDB" id="A0A1E5TJY4"/>
<evidence type="ECO:0000313" key="4">
    <source>
        <dbReference type="Proteomes" id="UP000095464"/>
    </source>
</evidence>
<keyword evidence="1" id="KW-0812">Transmembrane</keyword>
<comment type="caution">
    <text evidence="2">The sequence shown here is derived from an EMBL/GenBank/DDBJ whole genome shotgun (WGS) entry which is preliminary data.</text>
</comment>
<feature type="transmembrane region" description="Helical" evidence="1">
    <location>
        <begin position="6"/>
        <end position="26"/>
    </location>
</feature>
<feature type="transmembrane region" description="Helical" evidence="1">
    <location>
        <begin position="47"/>
        <end position="65"/>
    </location>
</feature>